<protein>
    <submittedName>
        <fullName evidence="2">Domain of uncharacterized function (DUF955)</fullName>
    </submittedName>
    <submittedName>
        <fullName evidence="3">ImmA/IrrE family metallo-endopeptidase</fullName>
    </submittedName>
</protein>
<dbReference type="Proteomes" id="UP001163283">
    <property type="component" value="Chromosome"/>
</dbReference>
<evidence type="ECO:0000313" key="4">
    <source>
        <dbReference type="EMBL" id="UZA51691.1"/>
    </source>
</evidence>
<dbReference type="PANTHER" id="PTHR43236:SF2">
    <property type="entry name" value="BLL0069 PROTEIN"/>
    <property type="match status" value="1"/>
</dbReference>
<name>A0A1T0A5Z8_MORBO</name>
<dbReference type="RefSeq" id="WP_078273648.1">
    <property type="nucleotide sequence ID" value="NZ_CP030241.1"/>
</dbReference>
<reference evidence="2 5" key="1">
    <citation type="submission" date="2018-06" db="EMBL/GenBank/DDBJ databases">
        <authorList>
            <consortium name="Pathogen Informatics"/>
            <person name="Doyle S."/>
        </authorList>
    </citation>
    <scope>NUCLEOTIDE SEQUENCE [LARGE SCALE GENOMIC DNA]</scope>
    <source>
        <strain evidence="2 5">NCTC9426</strain>
    </source>
</reference>
<accession>A0A1T0A5Z8</accession>
<evidence type="ECO:0000313" key="5">
    <source>
        <dbReference type="Proteomes" id="UP000254133"/>
    </source>
</evidence>
<dbReference type="STRING" id="476.B0182_03730"/>
<dbReference type="Pfam" id="PF06114">
    <property type="entry name" value="Peptidase_M78"/>
    <property type="match status" value="1"/>
</dbReference>
<evidence type="ECO:0000313" key="7">
    <source>
        <dbReference type="Proteomes" id="UP001163632"/>
    </source>
</evidence>
<evidence type="ECO:0000259" key="1">
    <source>
        <dbReference type="Pfam" id="PF06114"/>
    </source>
</evidence>
<evidence type="ECO:0000313" key="2">
    <source>
        <dbReference type="EMBL" id="STY90593.1"/>
    </source>
</evidence>
<proteinExistence type="predicted"/>
<dbReference type="KEGG" id="mboi:DQF64_13910"/>
<dbReference type="Proteomes" id="UP000254133">
    <property type="component" value="Unassembled WGS sequence"/>
</dbReference>
<keyword evidence="7" id="KW-1185">Reference proteome</keyword>
<dbReference type="EMBL" id="CP087830">
    <property type="protein sequence ID" value="UZA03289.1"/>
    <property type="molecule type" value="Genomic_DNA"/>
</dbReference>
<dbReference type="AlphaFoldDB" id="A0A1T0A5Z8"/>
<dbReference type="GeneID" id="77189895"/>
<dbReference type="InterPro" id="IPR052345">
    <property type="entry name" value="Rad_response_metalloprotease"/>
</dbReference>
<evidence type="ECO:0000313" key="6">
    <source>
        <dbReference type="Proteomes" id="UP001163283"/>
    </source>
</evidence>
<reference evidence="3 6" key="2">
    <citation type="journal article" date="2022" name="BMC Microbiol.">
        <title>Whole genome sequencing of Moraxella bovis strains from North America reveals two genotypes with different genetic determinants.</title>
        <authorList>
            <person name="Wynn E.L."/>
            <person name="Hille M.M."/>
            <person name="Loy J.D."/>
            <person name="Schuller G."/>
            <person name="Kuhn K.L."/>
            <person name="Dickey A.M."/>
            <person name="Bono J.L."/>
            <person name="Clawson M.L."/>
        </authorList>
    </citation>
    <scope>NUCLEOTIDE SEQUENCE [LARGE SCALE GENOMIC DNA]</scope>
    <source>
        <strain evidence="3">SAM102599</strain>
        <strain evidence="4 6">SAM57978</strain>
    </source>
</reference>
<feature type="domain" description="IrrE N-terminal-like" evidence="1">
    <location>
        <begin position="34"/>
        <end position="151"/>
    </location>
</feature>
<dbReference type="EMBL" id="CP087781">
    <property type="protein sequence ID" value="UZA51691.1"/>
    <property type="molecule type" value="Genomic_DNA"/>
</dbReference>
<dbReference type="EMBL" id="UGPZ01000002">
    <property type="protein sequence ID" value="STY90593.1"/>
    <property type="molecule type" value="Genomic_DNA"/>
</dbReference>
<dbReference type="PANTHER" id="PTHR43236">
    <property type="entry name" value="ANTITOXIN HIGA1"/>
    <property type="match status" value="1"/>
</dbReference>
<dbReference type="Proteomes" id="UP001163632">
    <property type="component" value="Chromosome"/>
</dbReference>
<sequence>MSRAVKYAQSVLKHYWDKQIPIQPERMIDKIDDLEIRYENLTDNISGKVNYDFDIKKYIITVNENHHENRQRFTIAHELGHYALNHGSKEDILYRNGESDPDEIEANAFAAEILMPTAVIRHLIFEKDITTVQELAQKLWVSEQAMLYRLKNLGLIS</sequence>
<evidence type="ECO:0000313" key="3">
    <source>
        <dbReference type="EMBL" id="UZA03289.1"/>
    </source>
</evidence>
<gene>
    <name evidence="3" type="ORF">LP092_00515</name>
    <name evidence="4" type="ORF">LP129_00515</name>
    <name evidence="2" type="ORF">NCTC9426_00614</name>
</gene>
<organism evidence="2 5">
    <name type="scientific">Moraxella bovis</name>
    <dbReference type="NCBI Taxonomy" id="476"/>
    <lineage>
        <taxon>Bacteria</taxon>
        <taxon>Pseudomonadati</taxon>
        <taxon>Pseudomonadota</taxon>
        <taxon>Gammaproteobacteria</taxon>
        <taxon>Moraxellales</taxon>
        <taxon>Moraxellaceae</taxon>
        <taxon>Moraxella</taxon>
    </lineage>
</organism>
<dbReference type="Gene3D" id="1.10.10.2910">
    <property type="match status" value="1"/>
</dbReference>
<dbReference type="InterPro" id="IPR010359">
    <property type="entry name" value="IrrE_HExxH"/>
</dbReference>